<dbReference type="InterPro" id="IPR002139">
    <property type="entry name" value="Ribo/fructo_kinase"/>
</dbReference>
<feature type="compositionally biased region" description="Polar residues" evidence="10">
    <location>
        <begin position="710"/>
        <end position="719"/>
    </location>
</feature>
<feature type="binding site" evidence="9">
    <location>
        <begin position="440"/>
        <end position="442"/>
    </location>
    <ligand>
        <name>substrate</name>
    </ligand>
</feature>
<feature type="active site" description="Proton acceptor" evidence="9">
    <location>
        <position position="674"/>
    </location>
</feature>
<comment type="cofactor">
    <cofactor evidence="9">
        <name>Mg(2+)</name>
        <dbReference type="ChEBI" id="CHEBI:18420"/>
    </cofactor>
    <text evidence="9">Requires a divalent cation, most likely magnesium in vivo, as an electrophilic catalyst to aid phosphoryl group transfer. It is the chelate of the metal and the nucleotide that is the actual substrate.</text>
</comment>
<feature type="binding site" evidence="9">
    <location>
        <position position="704"/>
    </location>
    <ligand>
        <name>K(+)</name>
        <dbReference type="ChEBI" id="CHEBI:29103"/>
    </ligand>
</feature>
<evidence type="ECO:0000313" key="13">
    <source>
        <dbReference type="Proteomes" id="UP001500016"/>
    </source>
</evidence>
<dbReference type="SUPFAM" id="SSF53613">
    <property type="entry name" value="Ribokinase-like"/>
    <property type="match status" value="1"/>
</dbReference>
<comment type="activity regulation">
    <text evidence="9">Activated by a monovalent cation that binds near, but not in, the active site. The most likely occupant of the site in vivo is potassium. Ion binding induces a conformational change that may alter substrate affinity.</text>
</comment>
<feature type="binding site" evidence="9">
    <location>
        <position position="567"/>
    </location>
    <ligand>
        <name>substrate</name>
    </ligand>
</feature>
<feature type="compositionally biased region" description="Low complexity" evidence="10">
    <location>
        <begin position="724"/>
        <end position="740"/>
    </location>
</feature>
<reference evidence="12 13" key="1">
    <citation type="journal article" date="2019" name="Int. J. Syst. Evol. Microbiol.">
        <title>The Global Catalogue of Microorganisms (GCM) 10K type strain sequencing project: providing services to taxonomists for standard genome sequencing and annotation.</title>
        <authorList>
            <consortium name="The Broad Institute Genomics Platform"/>
            <consortium name="The Broad Institute Genome Sequencing Center for Infectious Disease"/>
            <person name="Wu L."/>
            <person name="Ma J."/>
        </authorList>
    </citation>
    <scope>NUCLEOTIDE SEQUENCE [LARGE SCALE GENOMIC DNA]</scope>
    <source>
        <strain evidence="12 13">JCM 15478</strain>
    </source>
</reference>
<feature type="region of interest" description="Disordered" evidence="10">
    <location>
        <begin position="1"/>
        <end position="28"/>
    </location>
</feature>
<dbReference type="Gene3D" id="3.40.1190.20">
    <property type="match status" value="1"/>
</dbReference>
<dbReference type="InterPro" id="IPR011611">
    <property type="entry name" value="PfkB_dom"/>
</dbReference>
<proteinExistence type="inferred from homology"/>
<evidence type="ECO:0000256" key="7">
    <source>
        <dbReference type="ARBA" id="ARBA00022958"/>
    </source>
</evidence>
<comment type="subcellular location">
    <subcellularLocation>
        <location evidence="9">Cytoplasm</location>
    </subcellularLocation>
</comment>
<name>A0ABN2W153_9ACTN</name>
<evidence type="ECO:0000259" key="11">
    <source>
        <dbReference type="Pfam" id="PF00294"/>
    </source>
</evidence>
<evidence type="ECO:0000256" key="9">
    <source>
        <dbReference type="HAMAP-Rule" id="MF_01987"/>
    </source>
</evidence>
<dbReference type="CDD" id="cd01174">
    <property type="entry name" value="ribokinase"/>
    <property type="match status" value="1"/>
</dbReference>
<comment type="caution">
    <text evidence="12">The sequence shown here is derived from an EMBL/GenBank/DDBJ whole genome shotgun (WGS) entry which is preliminary data.</text>
</comment>
<keyword evidence="13" id="KW-1185">Reference proteome</keyword>
<keyword evidence="2 9" id="KW-0479">Metal-binding</keyword>
<feature type="binding site" evidence="9">
    <location>
        <position position="674"/>
    </location>
    <ligand>
        <name>substrate</name>
    </ligand>
</feature>
<dbReference type="HAMAP" id="MF_01987">
    <property type="entry name" value="Ribokinase"/>
    <property type="match status" value="1"/>
</dbReference>
<evidence type="ECO:0000256" key="4">
    <source>
        <dbReference type="ARBA" id="ARBA00022777"/>
    </source>
</evidence>
<evidence type="ECO:0000256" key="2">
    <source>
        <dbReference type="ARBA" id="ARBA00022723"/>
    </source>
</evidence>
<feature type="binding site" evidence="9">
    <location>
        <begin position="673"/>
        <end position="674"/>
    </location>
    <ligand>
        <name>ATP</name>
        <dbReference type="ChEBI" id="CHEBI:30616"/>
    </ligand>
</feature>
<feature type="binding site" evidence="9">
    <location>
        <position position="709"/>
    </location>
    <ligand>
        <name>K(+)</name>
        <dbReference type="ChEBI" id="CHEBI:29103"/>
    </ligand>
</feature>
<evidence type="ECO:0000256" key="5">
    <source>
        <dbReference type="ARBA" id="ARBA00022840"/>
    </source>
</evidence>
<sequence>MTGVKQRWLDAGGHLAPERAGASPDPASPELRALAEQLLDALDQHPEPPDEPTALDAIRAACPAWPAPAPAAPGIEARLHAAWLGRAAGCLLGKPVEKVTLDGIRALARATGNWPLGDWFTERGLDPGIKAAHPWNRRSAPTSLAENIDGMPEDDDLNYPLLNLLLLERHGHAFTTADVAKLWLDELPAGRTFTAERVAYRNLLDGVEPPRTASRHNPFREWIGAQIRADVFGWTHPGDPGAAAEAAWRDAVLTHTANGVYGAMFTAAALAHAAGQGPGTDVHACLEAGLAVVPPRSRYARAVRTGIDAARTSGDFDEAVDRLHAAYSDHHWVHVLPNAALLAAALTHADGDFTASICRTVSGGWDTDSNGATAGSLAGLLAGGPDALPERWTGPLRNRLATTVGGLDGIGFDELAARTAALVRESGDRRPVLTVFGSANMDLVATVPTAPALGETVTGTAFRTVPGGKGANQAVAAARAGGVTHMIGAVGDDEFGAEMRAALDASGVGTGGLRTAEGASGIAHITVDGKGANSIIVVPGANATVTGLAPEDERRIADSDALLLQLETPMEGVIAAARAARAHGTRTVLTPAPTQPLPPELLDAVDLLVPNEHEAADLTGERDPHAAARALLALVPEVVITLGARGSLYAARGAEPVTVPAYEVEAVDTTAAGDTFVGALCTAYGEGVAMPEALAWASAASALAVRRPGASSSMPTRTEITAFRQRTTTQRTTTQRTSAP</sequence>
<keyword evidence="5 9" id="KW-0067">ATP-binding</keyword>
<feature type="binding site" evidence="9">
    <location>
        <position position="611"/>
    </location>
    <ligand>
        <name>ATP</name>
        <dbReference type="ChEBI" id="CHEBI:30616"/>
    </ligand>
</feature>
<comment type="similarity">
    <text evidence="9">Belongs to the carbohydrate kinase PfkB family. Ribokinase subfamily.</text>
</comment>
<feature type="region of interest" description="Disordered" evidence="10">
    <location>
        <begin position="709"/>
        <end position="740"/>
    </location>
</feature>
<evidence type="ECO:0000256" key="3">
    <source>
        <dbReference type="ARBA" id="ARBA00022741"/>
    </source>
</evidence>
<dbReference type="EMBL" id="BAAAPE010000008">
    <property type="protein sequence ID" value="GAA2077846.1"/>
    <property type="molecule type" value="Genomic_DNA"/>
</dbReference>
<dbReference type="InterPro" id="IPR011877">
    <property type="entry name" value="Ribokinase"/>
</dbReference>
<dbReference type="InterPro" id="IPR029056">
    <property type="entry name" value="Ribokinase-like"/>
</dbReference>
<comment type="catalytic activity">
    <reaction evidence="9">
        <text>D-ribose + ATP = D-ribose 5-phosphate + ADP + H(+)</text>
        <dbReference type="Rhea" id="RHEA:13697"/>
        <dbReference type="ChEBI" id="CHEBI:15378"/>
        <dbReference type="ChEBI" id="CHEBI:30616"/>
        <dbReference type="ChEBI" id="CHEBI:47013"/>
        <dbReference type="ChEBI" id="CHEBI:78346"/>
        <dbReference type="ChEBI" id="CHEBI:456216"/>
        <dbReference type="EC" id="2.7.1.15"/>
    </reaction>
</comment>
<keyword evidence="6 9" id="KW-0460">Magnesium</keyword>
<dbReference type="InterPro" id="IPR005502">
    <property type="entry name" value="Ribosyl_crysJ1"/>
</dbReference>
<keyword evidence="1 9" id="KW-0808">Transferase</keyword>
<organism evidence="12 13">
    <name type="scientific">Streptomyces albiaxialis</name>
    <dbReference type="NCBI Taxonomy" id="329523"/>
    <lineage>
        <taxon>Bacteria</taxon>
        <taxon>Bacillati</taxon>
        <taxon>Actinomycetota</taxon>
        <taxon>Actinomycetes</taxon>
        <taxon>Kitasatosporales</taxon>
        <taxon>Streptomycetaceae</taxon>
        <taxon>Streptomyces</taxon>
    </lineage>
</organism>
<comment type="function">
    <text evidence="9">Catalyzes the phosphorylation of ribose at O-5 in a reaction requiring ATP and magnesium. The resulting D-ribose-5-phosphate can then be used either for sythesis of nucleotides, histidine, and tryptophan, or as a component of the pentose phosphate pathway.</text>
</comment>
<feature type="domain" description="Carbohydrate kinase PfkB" evidence="11">
    <location>
        <begin position="434"/>
        <end position="717"/>
    </location>
</feature>
<keyword evidence="4 9" id="KW-0418">Kinase</keyword>
<feature type="binding site" evidence="9">
    <location>
        <begin position="468"/>
        <end position="472"/>
    </location>
    <ligand>
        <name>substrate</name>
    </ligand>
</feature>
<keyword evidence="3 9" id="KW-0547">Nucleotide-binding</keyword>
<dbReference type="PRINTS" id="PR00990">
    <property type="entry name" value="RIBOKINASE"/>
</dbReference>
<accession>A0ABN2W153</accession>
<dbReference type="InterPro" id="IPR036705">
    <property type="entry name" value="Ribosyl_crysJ1_sf"/>
</dbReference>
<dbReference type="Pfam" id="PF00294">
    <property type="entry name" value="PfkB"/>
    <property type="match status" value="1"/>
</dbReference>
<keyword evidence="7 9" id="KW-0630">Potassium</keyword>
<dbReference type="EC" id="2.7.1.15" evidence="9"/>
<feature type="binding site" evidence="9">
    <location>
        <position position="670"/>
    </location>
    <ligand>
        <name>K(+)</name>
        <dbReference type="ChEBI" id="CHEBI:29103"/>
    </ligand>
</feature>
<comment type="pathway">
    <text evidence="9">Carbohydrate metabolism; D-ribose degradation; D-ribose 5-phosphate from beta-D-ribopyranose: step 2/2.</text>
</comment>
<feature type="binding site" evidence="9">
    <location>
        <position position="713"/>
    </location>
    <ligand>
        <name>K(+)</name>
        <dbReference type="ChEBI" id="CHEBI:29103"/>
    </ligand>
</feature>
<dbReference type="PANTHER" id="PTHR10584">
    <property type="entry name" value="SUGAR KINASE"/>
    <property type="match status" value="1"/>
</dbReference>
<dbReference type="Gene3D" id="1.10.4080.10">
    <property type="entry name" value="ADP-ribosylation/Crystallin J1"/>
    <property type="match status" value="1"/>
</dbReference>
<keyword evidence="8 9" id="KW-0119">Carbohydrate metabolism</keyword>
<dbReference type="PANTHER" id="PTHR10584:SF166">
    <property type="entry name" value="RIBOKINASE"/>
    <property type="match status" value="1"/>
</dbReference>
<comment type="subunit">
    <text evidence="9">Homodimer.</text>
</comment>
<protein>
    <recommendedName>
        <fullName evidence="9">Ribokinase</fullName>
        <shortName evidence="9">RK</shortName>
        <ecNumber evidence="9">2.7.1.15</ecNumber>
    </recommendedName>
</protein>
<gene>
    <name evidence="9" type="primary">rbsK</name>
    <name evidence="12" type="ORF">GCM10009801_34280</name>
</gene>
<dbReference type="Pfam" id="PF03747">
    <property type="entry name" value="ADP_ribosyl_GH"/>
    <property type="match status" value="1"/>
</dbReference>
<keyword evidence="9" id="KW-0963">Cytoplasm</keyword>
<evidence type="ECO:0000256" key="6">
    <source>
        <dbReference type="ARBA" id="ARBA00022842"/>
    </source>
</evidence>
<dbReference type="SUPFAM" id="SSF101478">
    <property type="entry name" value="ADP-ribosylglycohydrolase"/>
    <property type="match status" value="1"/>
</dbReference>
<evidence type="ECO:0000256" key="10">
    <source>
        <dbReference type="SAM" id="MobiDB-lite"/>
    </source>
</evidence>
<comment type="caution">
    <text evidence="9">Lacks conserved residue(s) required for the propagation of feature annotation.</text>
</comment>
<dbReference type="Proteomes" id="UP001500016">
    <property type="component" value="Unassembled WGS sequence"/>
</dbReference>
<evidence type="ECO:0000256" key="1">
    <source>
        <dbReference type="ARBA" id="ARBA00022679"/>
    </source>
</evidence>
<feature type="binding site" evidence="9">
    <location>
        <begin position="641"/>
        <end position="646"/>
    </location>
    <ligand>
        <name>ATP</name>
        <dbReference type="ChEBI" id="CHEBI:30616"/>
    </ligand>
</feature>
<evidence type="ECO:0000313" key="12">
    <source>
        <dbReference type="EMBL" id="GAA2077846.1"/>
    </source>
</evidence>
<feature type="binding site" evidence="9">
    <location>
        <position position="707"/>
    </location>
    <ligand>
        <name>K(+)</name>
        <dbReference type="ChEBI" id="CHEBI:29103"/>
    </ligand>
</feature>
<evidence type="ECO:0000256" key="8">
    <source>
        <dbReference type="ARBA" id="ARBA00023277"/>
    </source>
</evidence>
<feature type="binding site" evidence="9">
    <location>
        <position position="668"/>
    </location>
    <ligand>
        <name>K(+)</name>
        <dbReference type="ChEBI" id="CHEBI:29103"/>
    </ligand>
</feature>